<dbReference type="InterPro" id="IPR011055">
    <property type="entry name" value="Dup_hybrid_motif"/>
</dbReference>
<dbReference type="Proteomes" id="UP000760819">
    <property type="component" value="Unassembled WGS sequence"/>
</dbReference>
<reference evidence="3" key="1">
    <citation type="submission" date="2020-04" db="EMBL/GenBank/DDBJ databases">
        <authorList>
            <person name="Zhang T."/>
        </authorList>
    </citation>
    <scope>NUCLEOTIDE SEQUENCE</scope>
    <source>
        <strain evidence="3">HKST-UBA12</strain>
    </source>
</reference>
<dbReference type="InterPro" id="IPR036779">
    <property type="entry name" value="LysM_dom_sf"/>
</dbReference>
<name>A0A955I844_9BACT</name>
<evidence type="ECO:0000313" key="3">
    <source>
        <dbReference type="EMBL" id="MCA9379506.1"/>
    </source>
</evidence>
<dbReference type="GO" id="GO:0004222">
    <property type="term" value="F:metalloendopeptidase activity"/>
    <property type="evidence" value="ECO:0007669"/>
    <property type="project" value="TreeGrafter"/>
</dbReference>
<accession>A0A955I844</accession>
<dbReference type="InterPro" id="IPR018392">
    <property type="entry name" value="LysM"/>
</dbReference>
<dbReference type="SMART" id="SM00257">
    <property type="entry name" value="LysM"/>
    <property type="match status" value="2"/>
</dbReference>
<dbReference type="SUPFAM" id="SSF51261">
    <property type="entry name" value="Duplicated hybrid motif"/>
    <property type="match status" value="1"/>
</dbReference>
<keyword evidence="1" id="KW-0732">Signal</keyword>
<feature type="non-terminal residue" evidence="3">
    <location>
        <position position="1"/>
    </location>
</feature>
<dbReference type="AlphaFoldDB" id="A0A955I844"/>
<organism evidence="3 4">
    <name type="scientific">Candidatus Dojkabacteria bacterium</name>
    <dbReference type="NCBI Taxonomy" id="2099670"/>
    <lineage>
        <taxon>Bacteria</taxon>
        <taxon>Candidatus Dojkabacteria</taxon>
    </lineage>
</organism>
<proteinExistence type="predicted"/>
<dbReference type="PANTHER" id="PTHR21666:SF289">
    <property type="entry name" value="L-ALA--D-GLU ENDOPEPTIDASE"/>
    <property type="match status" value="1"/>
</dbReference>
<dbReference type="Gene3D" id="2.70.70.10">
    <property type="entry name" value="Glucose Permease (Domain IIA)"/>
    <property type="match status" value="1"/>
</dbReference>
<dbReference type="Pfam" id="PF01476">
    <property type="entry name" value="LysM"/>
    <property type="match status" value="1"/>
</dbReference>
<dbReference type="SUPFAM" id="SSF54106">
    <property type="entry name" value="LysM domain"/>
    <property type="match status" value="1"/>
</dbReference>
<evidence type="ECO:0000256" key="1">
    <source>
        <dbReference type="ARBA" id="ARBA00022729"/>
    </source>
</evidence>
<dbReference type="Pfam" id="PF01551">
    <property type="entry name" value="Peptidase_M23"/>
    <property type="match status" value="1"/>
</dbReference>
<feature type="domain" description="LysM" evidence="2">
    <location>
        <begin position="39"/>
        <end position="86"/>
    </location>
</feature>
<evidence type="ECO:0000313" key="4">
    <source>
        <dbReference type="Proteomes" id="UP000760819"/>
    </source>
</evidence>
<dbReference type="CDD" id="cd12797">
    <property type="entry name" value="M23_peptidase"/>
    <property type="match status" value="1"/>
</dbReference>
<dbReference type="PROSITE" id="PS51782">
    <property type="entry name" value="LYSM"/>
    <property type="match status" value="1"/>
</dbReference>
<sequence length="306" mass="32635">GEALAVSYGNVGNLDLLQQGGSLNTVLAVDAENANYKVFTHVVLNGETLQQIADQYGVSKDTVKWANPKLLSPFNDNVTMGATLSIPEINGVLHKIESGDTLDSIVALTAGNRFDIIELNELVPPDYSLAGKEYIFVPNGRIIPPPPPPPVPYIVRLPSGGACIEHGVPVQPLGSFPLGTFTDPLCSPQCQGYSWQRGFSSWHNGADLSKGGGCPIRAAAAGTVTYAGWKGYGSGYTVIIDHGNGAETQYLHGDGNIWVRPGDYVYKGQDIMFMGTTGNSTGIHLHFTLKYGGVSIDPAPYVPYLR</sequence>
<dbReference type="Gene3D" id="3.10.350.10">
    <property type="entry name" value="LysM domain"/>
    <property type="match status" value="1"/>
</dbReference>
<comment type="caution">
    <text evidence="3">The sequence shown here is derived from an EMBL/GenBank/DDBJ whole genome shotgun (WGS) entry which is preliminary data.</text>
</comment>
<gene>
    <name evidence="3" type="ORF">KC640_03690</name>
</gene>
<dbReference type="EMBL" id="JAGQLI010000212">
    <property type="protein sequence ID" value="MCA9379506.1"/>
    <property type="molecule type" value="Genomic_DNA"/>
</dbReference>
<dbReference type="InterPro" id="IPR016047">
    <property type="entry name" value="M23ase_b-sheet_dom"/>
</dbReference>
<dbReference type="PANTHER" id="PTHR21666">
    <property type="entry name" value="PEPTIDASE-RELATED"/>
    <property type="match status" value="1"/>
</dbReference>
<evidence type="ECO:0000259" key="2">
    <source>
        <dbReference type="PROSITE" id="PS51782"/>
    </source>
</evidence>
<reference evidence="3" key="2">
    <citation type="journal article" date="2021" name="Microbiome">
        <title>Successional dynamics and alternative stable states in a saline activated sludge microbial community over 9 years.</title>
        <authorList>
            <person name="Wang Y."/>
            <person name="Ye J."/>
            <person name="Ju F."/>
            <person name="Liu L."/>
            <person name="Boyd J.A."/>
            <person name="Deng Y."/>
            <person name="Parks D.H."/>
            <person name="Jiang X."/>
            <person name="Yin X."/>
            <person name="Woodcroft B.J."/>
            <person name="Tyson G.W."/>
            <person name="Hugenholtz P."/>
            <person name="Polz M.F."/>
            <person name="Zhang T."/>
        </authorList>
    </citation>
    <scope>NUCLEOTIDE SEQUENCE</scope>
    <source>
        <strain evidence="3">HKST-UBA12</strain>
    </source>
</reference>
<protein>
    <submittedName>
        <fullName evidence="3">M23 family metallopeptidase</fullName>
    </submittedName>
</protein>
<dbReference type="CDD" id="cd00118">
    <property type="entry name" value="LysM"/>
    <property type="match status" value="1"/>
</dbReference>
<dbReference type="InterPro" id="IPR050570">
    <property type="entry name" value="Cell_wall_metabolism_enzyme"/>
</dbReference>